<name>A0A076YQ78_9CAUD</name>
<gene>
    <name evidence="1" type="ORF">P10VF_128</name>
</gene>
<dbReference type="OrthoDB" id="4606at10239"/>
<protein>
    <submittedName>
        <fullName evidence="1">DNA end protector protein during packaging</fullName>
    </submittedName>
</protein>
<dbReference type="Proteomes" id="UP000204140">
    <property type="component" value="Segment"/>
</dbReference>
<organism evidence="1 2">
    <name type="scientific">Rhizobium phage vB_RleM_P10VF</name>
    <dbReference type="NCBI Taxonomy" id="1527770"/>
    <lineage>
        <taxon>Viruses</taxon>
        <taxon>Duplodnaviria</taxon>
        <taxon>Heunggongvirae</taxon>
        <taxon>Uroviricota</taxon>
        <taxon>Caudoviricetes</taxon>
        <taxon>Pootjesviridae</taxon>
        <taxon>Innesvirus</taxon>
        <taxon>Innesvirus P10VF</taxon>
    </lineage>
</organism>
<dbReference type="GeneID" id="22109677"/>
<evidence type="ECO:0000313" key="1">
    <source>
        <dbReference type="EMBL" id="AIK68341.1"/>
    </source>
</evidence>
<evidence type="ECO:0000313" key="2">
    <source>
        <dbReference type="Proteomes" id="UP000204140"/>
    </source>
</evidence>
<dbReference type="RefSeq" id="YP_009099867.1">
    <property type="nucleotide sequence ID" value="NC_025429.1"/>
</dbReference>
<accession>A0A076YQ78</accession>
<dbReference type="EMBL" id="KM199770">
    <property type="protein sequence ID" value="AIK68341.1"/>
    <property type="molecule type" value="Genomic_DNA"/>
</dbReference>
<proteinExistence type="predicted"/>
<keyword evidence="2" id="KW-1185">Reference proteome</keyword>
<dbReference type="KEGG" id="vg:22109677"/>
<sequence>MADNEKPNVAETFDDLIRQLERGMSATQINARSRDAIKYFQTKNRAKATDTGRPGIELLTKGQKGISDFIPGTIMTYLYDAKNADTLEFWDRAPLIIFLDIQKNGNFLGLNLHYLPPNVRAKILALLMKTVTATKLRHDVRMRLTYDMCAKIAAYKPLQFCLKSYIPNRITSKLVRIQPQDWAHAIFFPSDRFQKKSNRYVWAQSRKFR</sequence>
<reference evidence="1 2" key="1">
    <citation type="submission" date="2014-07" db="EMBL/GenBank/DDBJ databases">
        <title>Isolation and characterization of Rhizobium leguminosarum phages from western Canadian soils and complete genome sequences of rhizobiophages vB_RleS_L338C and vB_RleM_P10VF.</title>
        <authorList>
            <person name="Restrepo-Cordoba M."/>
            <person name="Halmillawewa A.P."/>
            <person name="Perry B."/>
            <person name="Hynes M.F."/>
            <person name="Yost C.K."/>
        </authorList>
    </citation>
    <scope>NUCLEOTIDE SEQUENCE [LARGE SCALE GENOMIC DNA]</scope>
</reference>